<proteinExistence type="predicted"/>
<feature type="transmembrane region" description="Helical" evidence="2">
    <location>
        <begin position="20"/>
        <end position="37"/>
    </location>
</feature>
<evidence type="ECO:0000313" key="4">
    <source>
        <dbReference type="Proteomes" id="UP000276437"/>
    </source>
</evidence>
<dbReference type="KEGG" id="mana:MAMMFC1_01567"/>
<evidence type="ECO:0000256" key="1">
    <source>
        <dbReference type="SAM" id="MobiDB-lite"/>
    </source>
</evidence>
<dbReference type="EMBL" id="AP018449">
    <property type="protein sequence ID" value="BBB90900.1"/>
    <property type="molecule type" value="Genomic_DNA"/>
</dbReference>
<name>A0A348AIK2_9FIRM</name>
<feature type="region of interest" description="Disordered" evidence="1">
    <location>
        <begin position="47"/>
        <end position="93"/>
    </location>
</feature>
<keyword evidence="2" id="KW-0812">Transmembrane</keyword>
<evidence type="ECO:0000256" key="2">
    <source>
        <dbReference type="SAM" id="Phobius"/>
    </source>
</evidence>
<keyword evidence="2" id="KW-0472">Membrane</keyword>
<feature type="compositionally biased region" description="Low complexity" evidence="1">
    <location>
        <begin position="48"/>
        <end position="68"/>
    </location>
</feature>
<dbReference type="Proteomes" id="UP000276437">
    <property type="component" value="Chromosome"/>
</dbReference>
<organism evidence="3 4">
    <name type="scientific">Methylomusa anaerophila</name>
    <dbReference type="NCBI Taxonomy" id="1930071"/>
    <lineage>
        <taxon>Bacteria</taxon>
        <taxon>Bacillati</taxon>
        <taxon>Bacillota</taxon>
        <taxon>Negativicutes</taxon>
        <taxon>Selenomonadales</taxon>
        <taxon>Sporomusaceae</taxon>
        <taxon>Methylomusa</taxon>
    </lineage>
</organism>
<keyword evidence="2" id="KW-1133">Transmembrane helix</keyword>
<reference evidence="3 4" key="1">
    <citation type="journal article" date="2018" name="Int. J. Syst. Evol. Microbiol.">
        <title>Methylomusa anaerophila gen. nov., sp. nov., an anaerobic methanol-utilizing bacterium isolated from a microbial fuel cell.</title>
        <authorList>
            <person name="Amano N."/>
            <person name="Yamamuro A."/>
            <person name="Miyahara M."/>
            <person name="Kouzuma A."/>
            <person name="Abe T."/>
            <person name="Watanabe K."/>
        </authorList>
    </citation>
    <scope>NUCLEOTIDE SEQUENCE [LARGE SCALE GENOMIC DNA]</scope>
    <source>
        <strain evidence="3 4">MMFC1</strain>
    </source>
</reference>
<feature type="compositionally biased region" description="Basic residues" evidence="1">
    <location>
        <begin position="72"/>
        <end position="84"/>
    </location>
</feature>
<dbReference type="AlphaFoldDB" id="A0A348AIK2"/>
<protein>
    <submittedName>
        <fullName evidence="3">Uncharacterized protein</fullName>
    </submittedName>
</protein>
<gene>
    <name evidence="3" type="ORF">MAMMFC1_01567</name>
</gene>
<sequence length="93" mass="10751">MRLDFLDRASFRGFSNTDIVRCFGWILGVIVILLLAIEPESWYRAETKPTSTTTETTATLSASSPTAERPQRPLRHQNRSHRPLRKPDRRLSR</sequence>
<keyword evidence="4" id="KW-1185">Reference proteome</keyword>
<evidence type="ECO:0000313" key="3">
    <source>
        <dbReference type="EMBL" id="BBB90900.1"/>
    </source>
</evidence>
<accession>A0A348AIK2</accession>